<dbReference type="InterPro" id="IPR002156">
    <property type="entry name" value="RNaseH_domain"/>
</dbReference>
<evidence type="ECO:0000313" key="3">
    <source>
        <dbReference type="EMBL" id="EXX68636.1"/>
    </source>
</evidence>
<dbReference type="GO" id="GO:0004523">
    <property type="term" value="F:RNA-DNA hybrid ribonuclease activity"/>
    <property type="evidence" value="ECO:0007669"/>
    <property type="project" value="InterPro"/>
</dbReference>
<dbReference type="Gene3D" id="3.30.420.10">
    <property type="entry name" value="Ribonuclease H-like superfamily/Ribonuclease H"/>
    <property type="match status" value="1"/>
</dbReference>
<accession>A0A015L7Z6</accession>
<sequence>MDTDHRLIYVRLNRGIIISQPSLSTKIKRSYRVKYHYEELNDDDKQMITDTATKELENRLKNYKPNNIEEKWNIYNHVISTTKKSHIKHSEIKISFEREDQDIKNTLEYRFYRYIVYIRRNLKKDKKFAMIKDNWKIIIKNLRSMIKALEINNEFYVLSYNFSKFLKHTYLKEMEELYSIAYIFLNTEMIKKKEQKIMDAIAKRQQDLEYNQRRMIDNVMEREFKKINIDRLIVQDKDGEDILVTNEGEIKKLVANHFQNCAGSVNCEKEIPAEWIDEYRPKEELSESIYDSVLTPITLEEIIEIGKMLPGKKANGPTGISYEDIKLTLIPLKEILQEIFNEILETGTLPKDWLRAHIYPIPKPKPWQYDLNNTRPITLLETARKFFVKILTNRLSKIFITNDILKGYQFAGLPKKSTFEPLRIVNEIINYAEQNKKEMWFLMLDMSKAYDRINIPMLRKALERIKMPKRITQILTGLFTNRTNQVFTPTGLTEPFDMLTGIDQGEIISPLLWIIYYDPLLARIRNTNLGFRMEAKEYLDVYENVYRSRSVTFPGCAYMDDTGFITNNKLNLERILKIADSFYRLNNIKINKQKSELLLRKNVSKKKPLESVVKIKFGEDEIEVKPTARNQSSRFLGVWINAFNDNRHVEQQIKNEIKAIIKNISCRKGITDKMMIYLFNMLIIPIVEYRSQLYVIEERVLEKLMAPFRSFIKNRLKFAKTAPNAILETHFIYNLNNLVANQKQAKITNFVLQVNDTGILGKIMEVRFINIQQQLLLENHPIYVIDEKLVHKIKQIKNIGFKYHFILNNIKLLVENNFKFARNDNIMLKFNVEGGPTLIRDVVSNGVYIKNFKTLQDNNLIFMDQITTLDKKYLLSIEELEMKRFVKLLNTKRMSKKNGKLYENILADLADSRISYRIKSNIVEQILAVDEVYNLKGTILLPTTVLPEKGATVVSKMTRGVLQNRTVFGRIIKIDRDNNVVFFNHFENLTDDYEKNIILRKCKGCELGIINADVFKGEIKSNCLIVEHIERVFLLSPYRWNKQHHSKRLQNCTYYYEGVSVNFYDEMLRYDSAFKNSIIHQRLDNKDLIQYDDRRDKTDNIDKNLEKGSRYNIAYQRIKRIKDRIALNSSKNISIYIDGSVKENKTEYIKSIFGVMIYDEDDNLIDKYFSTVEHWLTSTKAETMAFFTALLMIQDDKNYKIYTDSQNVIKNYRYLTNRWETITTRDLLKFDKNNAIWFNIKEILDELSLHIDVIKVESHSDNELHNTVDKEIKDCYEIEDKLSNTLVTYNTEQYKFPVLWNNYVVEMNLRRFIRLLTRTQGLEKFFNLNRNWRYRILDVKWEIVFAYIGLQIEGETTFKTDNFICKQKRMKIQRLIEEIPTIEQMKKSSYDIYRNFKCVFCHKKKETFNHVWTCRYNRKILKQIIGRTIDTMVTLLKEYGATFDEVQILTNIKKLDIFFPKFRDNKFNFVDLIKGIFPIQLYDFIGNILGINNNMKIIELGTKILQYVMDETKKHIWIPRCEKLKIIEKNYGINKKDKKRTDSKFCREKQEDILQYPENMYRRYEDLEGVKEHILFGKEILDFTVVVNRVDLLSDSFTIDLLSVNWHSVLGSL</sequence>
<dbReference type="SUPFAM" id="SSF53098">
    <property type="entry name" value="Ribonuclease H-like"/>
    <property type="match status" value="1"/>
</dbReference>
<organism evidence="3 4">
    <name type="scientific">Rhizophagus irregularis (strain DAOM 197198w)</name>
    <name type="common">Glomus intraradices</name>
    <dbReference type="NCBI Taxonomy" id="1432141"/>
    <lineage>
        <taxon>Eukaryota</taxon>
        <taxon>Fungi</taxon>
        <taxon>Fungi incertae sedis</taxon>
        <taxon>Mucoromycota</taxon>
        <taxon>Glomeromycotina</taxon>
        <taxon>Glomeromycetes</taxon>
        <taxon>Glomerales</taxon>
        <taxon>Glomeraceae</taxon>
        <taxon>Rhizophagus</taxon>
    </lineage>
</organism>
<dbReference type="InterPro" id="IPR000477">
    <property type="entry name" value="RT_dom"/>
</dbReference>
<proteinExistence type="predicted"/>
<dbReference type="CDD" id="cd01650">
    <property type="entry name" value="RT_nLTR_like"/>
    <property type="match status" value="1"/>
</dbReference>
<evidence type="ECO:0000259" key="2">
    <source>
        <dbReference type="PROSITE" id="PS50879"/>
    </source>
</evidence>
<keyword evidence="4" id="KW-1185">Reference proteome</keyword>
<dbReference type="PANTHER" id="PTHR31635">
    <property type="entry name" value="REVERSE TRANSCRIPTASE DOMAIN-CONTAINING PROTEIN-RELATED"/>
    <property type="match status" value="1"/>
</dbReference>
<dbReference type="HOGENOM" id="CLU_259492_0_0_1"/>
<dbReference type="Pfam" id="PF00075">
    <property type="entry name" value="RNase_H"/>
    <property type="match status" value="1"/>
</dbReference>
<dbReference type="InterPro" id="IPR036397">
    <property type="entry name" value="RNaseH_sf"/>
</dbReference>
<gene>
    <name evidence="3" type="ORF">RirG_103460</name>
</gene>
<reference evidence="3 4" key="1">
    <citation type="submission" date="2014-02" db="EMBL/GenBank/DDBJ databases">
        <title>Single nucleus genome sequencing reveals high similarity among nuclei of an endomycorrhizal fungus.</title>
        <authorList>
            <person name="Lin K."/>
            <person name="Geurts R."/>
            <person name="Zhang Z."/>
            <person name="Limpens E."/>
            <person name="Saunders D.G."/>
            <person name="Mu D."/>
            <person name="Pang E."/>
            <person name="Cao H."/>
            <person name="Cha H."/>
            <person name="Lin T."/>
            <person name="Zhou Q."/>
            <person name="Shang Y."/>
            <person name="Li Y."/>
            <person name="Ivanov S."/>
            <person name="Sharma T."/>
            <person name="Velzen R.V."/>
            <person name="Ruijter N.D."/>
            <person name="Aanen D.K."/>
            <person name="Win J."/>
            <person name="Kamoun S."/>
            <person name="Bisseling T."/>
            <person name="Huang S."/>
        </authorList>
    </citation>
    <scope>NUCLEOTIDE SEQUENCE [LARGE SCALE GENOMIC DNA]</scope>
    <source>
        <strain evidence="4">DAOM197198w</strain>
    </source>
</reference>
<dbReference type="SUPFAM" id="SSF56672">
    <property type="entry name" value="DNA/RNA polymerases"/>
    <property type="match status" value="1"/>
</dbReference>
<protein>
    <recommendedName>
        <fullName evidence="5">Reverse transcriptase</fullName>
    </recommendedName>
</protein>
<comment type="caution">
    <text evidence="3">The sequence shown here is derived from an EMBL/GenBank/DDBJ whole genome shotgun (WGS) entry which is preliminary data.</text>
</comment>
<dbReference type="EMBL" id="JEMT01017228">
    <property type="protein sequence ID" value="EXX68636.1"/>
    <property type="molecule type" value="Genomic_DNA"/>
</dbReference>
<evidence type="ECO:0000313" key="4">
    <source>
        <dbReference type="Proteomes" id="UP000022910"/>
    </source>
</evidence>
<feature type="domain" description="Reverse transcriptase" evidence="1">
    <location>
        <begin position="342"/>
        <end position="640"/>
    </location>
</feature>
<name>A0A015L7Z6_RHIIW</name>
<feature type="domain" description="RNase H type-1" evidence="2">
    <location>
        <begin position="1129"/>
        <end position="1277"/>
    </location>
</feature>
<dbReference type="STRING" id="1432141.A0A015L7Z6"/>
<evidence type="ECO:0008006" key="5">
    <source>
        <dbReference type="Google" id="ProtNLM"/>
    </source>
</evidence>
<dbReference type="GO" id="GO:0003676">
    <property type="term" value="F:nucleic acid binding"/>
    <property type="evidence" value="ECO:0007669"/>
    <property type="project" value="InterPro"/>
</dbReference>
<dbReference type="InterPro" id="IPR043502">
    <property type="entry name" value="DNA/RNA_pol_sf"/>
</dbReference>
<dbReference type="InterPro" id="IPR012337">
    <property type="entry name" value="RNaseH-like_sf"/>
</dbReference>
<dbReference type="PROSITE" id="PS50878">
    <property type="entry name" value="RT_POL"/>
    <property type="match status" value="1"/>
</dbReference>
<evidence type="ECO:0000259" key="1">
    <source>
        <dbReference type="PROSITE" id="PS50878"/>
    </source>
</evidence>
<dbReference type="PROSITE" id="PS50879">
    <property type="entry name" value="RNASE_H_1"/>
    <property type="match status" value="1"/>
</dbReference>
<dbReference type="Proteomes" id="UP000022910">
    <property type="component" value="Unassembled WGS sequence"/>
</dbReference>
<dbReference type="PANTHER" id="PTHR31635:SF196">
    <property type="entry name" value="REVERSE TRANSCRIPTASE DOMAIN-CONTAINING PROTEIN-RELATED"/>
    <property type="match status" value="1"/>
</dbReference>
<dbReference type="Pfam" id="PF00078">
    <property type="entry name" value="RVT_1"/>
    <property type="match status" value="1"/>
</dbReference>